<accession>A0AA40CJV0</accession>
<reference evidence="1" key="1">
    <citation type="submission" date="2023-06" db="EMBL/GenBank/DDBJ databases">
        <title>Genome-scale phylogeny and comparative genomics of the fungal order Sordariales.</title>
        <authorList>
            <consortium name="Lawrence Berkeley National Laboratory"/>
            <person name="Hensen N."/>
            <person name="Bonometti L."/>
            <person name="Westerberg I."/>
            <person name="Brannstrom I.O."/>
            <person name="Guillou S."/>
            <person name="Cros-Aarteil S."/>
            <person name="Calhoun S."/>
            <person name="Haridas S."/>
            <person name="Kuo A."/>
            <person name="Mondo S."/>
            <person name="Pangilinan J."/>
            <person name="Riley R."/>
            <person name="Labutti K."/>
            <person name="Andreopoulos B."/>
            <person name="Lipzen A."/>
            <person name="Chen C."/>
            <person name="Yanf M."/>
            <person name="Daum C."/>
            <person name="Ng V."/>
            <person name="Clum A."/>
            <person name="Steindorff A."/>
            <person name="Ohm R."/>
            <person name="Martin F."/>
            <person name="Silar P."/>
            <person name="Natvig D."/>
            <person name="Lalanne C."/>
            <person name="Gautier V."/>
            <person name="Ament-Velasquez S.L."/>
            <person name="Kruys A."/>
            <person name="Hutchinson M.I."/>
            <person name="Powell A.J."/>
            <person name="Barry K."/>
            <person name="Miller A.N."/>
            <person name="Grigoriev I.V."/>
            <person name="Debuchy R."/>
            <person name="Gladieux P."/>
            <person name="Thoren M.H."/>
            <person name="Johannesson H."/>
        </authorList>
    </citation>
    <scope>NUCLEOTIDE SEQUENCE</scope>
    <source>
        <strain evidence="1">SMH2532-1</strain>
    </source>
</reference>
<name>A0AA40CJV0_9PEZI</name>
<dbReference type="Proteomes" id="UP001174936">
    <property type="component" value="Unassembled WGS sequence"/>
</dbReference>
<evidence type="ECO:0000313" key="1">
    <source>
        <dbReference type="EMBL" id="KAK0639784.1"/>
    </source>
</evidence>
<proteinExistence type="predicted"/>
<keyword evidence="2" id="KW-1185">Reference proteome</keyword>
<dbReference type="AlphaFoldDB" id="A0AA40CJV0"/>
<dbReference type="EMBL" id="JAULSV010000007">
    <property type="protein sequence ID" value="KAK0639784.1"/>
    <property type="molecule type" value="Genomic_DNA"/>
</dbReference>
<gene>
    <name evidence="1" type="ORF">B0T16DRAFT_248436</name>
</gene>
<sequence length="510" mass="57658">MNLGFSGRNEPWKSIRILGREPASQKKLPQFSASASSSISLIDPPGATSSTPVNMPSIKTLPFEITSMILGELKEDGAELANFAVISRTWQGAVESTLFRELSVNSEEFPEFEFALTASPARFSYLRKLRYSLIMKKRAAQSSVWTQNIHSLYEIRRLFTLLNERPVGGDDASLQLFLDLKFHSPHWVRSTFKKNQLSKIHFCPSEGQMSVPVLSSPSPISIDIKAWCYSSPDARIMALLLKSVPTLREATFDVSEASSHADATDYGKSLASAASQLNALEVTNLQHLTIHFLSSRCTTMSYSRWHGDPYDRWSSTPDYINHVQSAPFNRALRRISSNLQTLRLLGGFALTPDFFCPGLNGAAPEWNIQDVTIQAHPGSTYRTPRRGKFHQDGWRARRDVGKHNSLATSITRAMVKMPKLNRLVVQLKVRNSERREGYPVIGERFQYDRGQWKRGEKADLRRGLYRCGGLHCCNIAHPCPLHPEWNWEVPALAEQYWSEFRDRVNAELGE</sequence>
<organism evidence="1 2">
    <name type="scientific">Cercophora newfieldiana</name>
    <dbReference type="NCBI Taxonomy" id="92897"/>
    <lineage>
        <taxon>Eukaryota</taxon>
        <taxon>Fungi</taxon>
        <taxon>Dikarya</taxon>
        <taxon>Ascomycota</taxon>
        <taxon>Pezizomycotina</taxon>
        <taxon>Sordariomycetes</taxon>
        <taxon>Sordariomycetidae</taxon>
        <taxon>Sordariales</taxon>
        <taxon>Lasiosphaeriaceae</taxon>
        <taxon>Cercophora</taxon>
    </lineage>
</organism>
<evidence type="ECO:0000313" key="2">
    <source>
        <dbReference type="Proteomes" id="UP001174936"/>
    </source>
</evidence>
<protein>
    <submittedName>
        <fullName evidence="1">Uncharacterized protein</fullName>
    </submittedName>
</protein>
<comment type="caution">
    <text evidence="1">The sequence shown here is derived from an EMBL/GenBank/DDBJ whole genome shotgun (WGS) entry which is preliminary data.</text>
</comment>